<gene>
    <name evidence="2" type="ORF">F1559_001909</name>
</gene>
<feature type="region of interest" description="Disordered" evidence="1">
    <location>
        <begin position="1"/>
        <end position="71"/>
    </location>
</feature>
<feature type="region of interest" description="Disordered" evidence="1">
    <location>
        <begin position="299"/>
        <end position="333"/>
    </location>
</feature>
<feature type="region of interest" description="Disordered" evidence="1">
    <location>
        <begin position="164"/>
        <end position="205"/>
    </location>
</feature>
<name>A0A7J7IBU2_9RHOD</name>
<evidence type="ECO:0000313" key="2">
    <source>
        <dbReference type="EMBL" id="KAF6000562.1"/>
    </source>
</evidence>
<dbReference type="Proteomes" id="UP000530660">
    <property type="component" value="Unassembled WGS sequence"/>
</dbReference>
<dbReference type="AlphaFoldDB" id="A0A7J7IBU2"/>
<dbReference type="EMBL" id="VWRR01000019">
    <property type="protein sequence ID" value="KAF6000562.1"/>
    <property type="molecule type" value="Genomic_DNA"/>
</dbReference>
<evidence type="ECO:0000313" key="3">
    <source>
        <dbReference type="Proteomes" id="UP000530660"/>
    </source>
</evidence>
<reference evidence="2 3" key="1">
    <citation type="journal article" date="2020" name="J. Phycol.">
        <title>Comparative genome analysis reveals Cyanidiococcus gen. nov., a new extremophilic red algal genus sister to Cyanidioschyzon (Cyanidioschyzonaceae, Rhodophyta).</title>
        <authorList>
            <person name="Liu S.-L."/>
            <person name="Chiang Y.-R."/>
            <person name="Yoon H.S."/>
            <person name="Fu H.-Y."/>
        </authorList>
    </citation>
    <scope>NUCLEOTIDE SEQUENCE [LARGE SCALE GENOMIC DNA]</scope>
    <source>
        <strain evidence="2 3">THAL066</strain>
    </source>
</reference>
<proteinExistence type="predicted"/>
<comment type="caution">
    <text evidence="2">The sequence shown here is derived from an EMBL/GenBank/DDBJ whole genome shotgun (WGS) entry which is preliminary data.</text>
</comment>
<accession>A0A7J7IBU2</accession>
<sequence length="673" mass="72592">MVVKRSERVVPGAQQVRATAGEGPTSRVVQPRKFGSALETAPASKSTVRTHTRDGLELQQQQSSAGLGSVPGVLESRDLERALLAGQPPPLSSATTGRNVCVPPLSSKRGPGGEELERDSLAPRRVTGVLSVAELERSLQGSAVCEPPSSQLAPPEPAPVLAREPAAVSNPWSSRPSSGAGRDLLPWKSEPSQAGASSAAFTRHQPSSVYESAFPSWTTTDRGMYVSAGPSNKELTGHRRVMKPHEIERIRYLHQRTLQLAESGDSQQAETFYARALAHKYHSKTNRFDSTLRCAQAAADTSAGHGERTGPSLTSQQAVHAGAGAARTNRRHAPNAAALASALGAPPKWTPRAPRQVLTLAHESDSGSWPNADFSDPTQSVLEPLQEDPRIKARGRIEQAFDLMHELALDIGVDQIDNELFASLSEEKQATLRDALAALLGLSEQPSPTSGAGLLRNATHPQLFYSICAIPKGKRLLCQVWPMLSPDDRQQALRLFFSRLAAFCNADLETTANQQAAEPFWNTIRRAMTQSSSLDDLAVLLDAFRTGHARSRVMTQVALSSREGASLLRMLFTQAFKLQQQASNASPESVSWTQASTAFTEWVTRHLGDAFDLASPQAATELWEMIALVDALVEPTQQTLLRSTLRALIEQGRAPQPSASDSKVDEHTASSTQ</sequence>
<evidence type="ECO:0000256" key="1">
    <source>
        <dbReference type="SAM" id="MobiDB-lite"/>
    </source>
</evidence>
<keyword evidence="3" id="KW-1185">Reference proteome</keyword>
<feature type="compositionally biased region" description="Polar residues" evidence="1">
    <location>
        <begin position="190"/>
        <end position="205"/>
    </location>
</feature>
<feature type="region of interest" description="Disordered" evidence="1">
    <location>
        <begin position="652"/>
        <end position="673"/>
    </location>
</feature>
<feature type="compositionally biased region" description="Low complexity" evidence="1">
    <location>
        <begin position="57"/>
        <end position="68"/>
    </location>
</feature>
<feature type="region of interest" description="Disordered" evidence="1">
    <location>
        <begin position="86"/>
        <end position="122"/>
    </location>
</feature>
<organism evidence="2 3">
    <name type="scientific">Cyanidiococcus yangmingshanensis</name>
    <dbReference type="NCBI Taxonomy" id="2690220"/>
    <lineage>
        <taxon>Eukaryota</taxon>
        <taxon>Rhodophyta</taxon>
        <taxon>Bangiophyceae</taxon>
        <taxon>Cyanidiales</taxon>
        <taxon>Cyanidiaceae</taxon>
        <taxon>Cyanidiococcus</taxon>
    </lineage>
</organism>
<protein>
    <submittedName>
        <fullName evidence="2">Uncharacterized protein</fullName>
    </submittedName>
</protein>
<dbReference type="OrthoDB" id="10557181at2759"/>
<feature type="compositionally biased region" description="Basic and acidic residues" evidence="1">
    <location>
        <begin position="662"/>
        <end position="673"/>
    </location>
</feature>